<dbReference type="Proteomes" id="UP001524460">
    <property type="component" value="Unassembled WGS sequence"/>
</dbReference>
<keyword evidence="3" id="KW-1185">Reference proteome</keyword>
<evidence type="ECO:0000313" key="2">
    <source>
        <dbReference type="EMBL" id="MCQ1059612.1"/>
    </source>
</evidence>
<evidence type="ECO:0000256" key="1">
    <source>
        <dbReference type="SAM" id="Phobius"/>
    </source>
</evidence>
<gene>
    <name evidence="2" type="ORF">NHN17_16310</name>
</gene>
<name>A0ABT1N4X6_9GAMM</name>
<feature type="transmembrane region" description="Helical" evidence="1">
    <location>
        <begin position="47"/>
        <end position="65"/>
    </location>
</feature>
<keyword evidence="1" id="KW-0812">Transmembrane</keyword>
<sequence length="94" mass="10334">MSHIVLRIKQPELERPYKTPGGMFTSGISLVLSLIAMTGVYAFDPSAFFMTMGLFLIGGVYYGLYSRNKLVASSAEEEFAMLSLAEQDLNANTN</sequence>
<keyword evidence="1" id="KW-1133">Transmembrane helix</keyword>
<evidence type="ECO:0000313" key="3">
    <source>
        <dbReference type="Proteomes" id="UP001524460"/>
    </source>
</evidence>
<protein>
    <submittedName>
        <fullName evidence="2">Uncharacterized protein</fullName>
    </submittedName>
</protein>
<proteinExistence type="predicted"/>
<accession>A0ABT1N4X6</accession>
<keyword evidence="1" id="KW-0472">Membrane</keyword>
<dbReference type="EMBL" id="JANEYT010000041">
    <property type="protein sequence ID" value="MCQ1059612.1"/>
    <property type="molecule type" value="Genomic_DNA"/>
</dbReference>
<organism evidence="2 3">
    <name type="scientific">Photobacterium pectinilyticum</name>
    <dbReference type="NCBI Taxonomy" id="2906793"/>
    <lineage>
        <taxon>Bacteria</taxon>
        <taxon>Pseudomonadati</taxon>
        <taxon>Pseudomonadota</taxon>
        <taxon>Gammaproteobacteria</taxon>
        <taxon>Vibrionales</taxon>
        <taxon>Vibrionaceae</taxon>
        <taxon>Photobacterium</taxon>
    </lineage>
</organism>
<comment type="caution">
    <text evidence="2">The sequence shown here is derived from an EMBL/GenBank/DDBJ whole genome shotgun (WGS) entry which is preliminary data.</text>
</comment>
<reference evidence="2 3" key="1">
    <citation type="submission" date="2022-07" db="EMBL/GenBank/DDBJ databases">
        <title>Photobacterium pectinilyticum sp. nov., a marine bacterium isolated from surface seawater of Qingdao offshore.</title>
        <authorList>
            <person name="Wang X."/>
        </authorList>
    </citation>
    <scope>NUCLEOTIDE SEQUENCE [LARGE SCALE GENOMIC DNA]</scope>
    <source>
        <strain evidence="2 3">ZSDE20</strain>
    </source>
</reference>
<feature type="transmembrane region" description="Helical" evidence="1">
    <location>
        <begin position="21"/>
        <end position="41"/>
    </location>
</feature>